<dbReference type="InterPro" id="IPR045071">
    <property type="entry name" value="BBP-like"/>
</dbReference>
<dbReference type="OrthoDB" id="6777263at2759"/>
<feature type="region of interest" description="Disordered" evidence="2">
    <location>
        <begin position="174"/>
        <end position="199"/>
    </location>
</feature>
<evidence type="ECO:0000256" key="2">
    <source>
        <dbReference type="SAM" id="MobiDB-lite"/>
    </source>
</evidence>
<evidence type="ECO:0000313" key="5">
    <source>
        <dbReference type="Proteomes" id="UP000325440"/>
    </source>
</evidence>
<dbReference type="EMBL" id="CABPRJ010001918">
    <property type="protein sequence ID" value="VVC41413.1"/>
    <property type="molecule type" value="Genomic_DNA"/>
</dbReference>
<dbReference type="InterPro" id="IPR004087">
    <property type="entry name" value="KH_dom"/>
</dbReference>
<sequence>MSDMDIVEVDDENQFHSIKNENHTLNSQPETRNGVKSESVRRMVDITRDKPIKVSIRVAVPVRDHPKFNFVGKLLGPKGNSLKRLQEDTITKMAILGRGSMRDRNKEEKLRNSGDPKFSHLKDDLHVEITAFAPPAEAHARIAYALTEVRRFLVPDYNDEIRQEQMWEMQILQKGSTAGDATDSETGESGSSSRSVDDNHRQNYNVIHSTGECSPVHTKHGNNISTCNRTIINVSEKQSQNNPNGITETSGRKRPLLSGECAKVSMTPSKRTVMAILARARTAQVHVKDMVTFSPHFNGLVQTDVSAYREKPFIPTTNLLLN</sequence>
<dbReference type="GO" id="GO:0000381">
    <property type="term" value="P:regulation of alternative mRNA splicing, via spliceosome"/>
    <property type="evidence" value="ECO:0007669"/>
    <property type="project" value="TreeGrafter"/>
</dbReference>
<evidence type="ECO:0000259" key="3">
    <source>
        <dbReference type="SMART" id="SM00322"/>
    </source>
</evidence>
<dbReference type="CDD" id="cd22384">
    <property type="entry name" value="KH-I_KHDRBS"/>
    <property type="match status" value="1"/>
</dbReference>
<name>A0A5E4N9D6_9HEMI</name>
<dbReference type="PANTHER" id="PTHR11208:SF42">
    <property type="entry name" value="QUAKING RELATED 54B, ISOFORM E"/>
    <property type="match status" value="1"/>
</dbReference>
<dbReference type="InterPro" id="IPR055256">
    <property type="entry name" value="KH_1_KHDC4/BBP-like"/>
</dbReference>
<dbReference type="PANTHER" id="PTHR11208">
    <property type="entry name" value="RNA-BINDING PROTEIN RELATED"/>
    <property type="match status" value="1"/>
</dbReference>
<dbReference type="Proteomes" id="UP000325440">
    <property type="component" value="Unassembled WGS sequence"/>
</dbReference>
<evidence type="ECO:0000313" key="4">
    <source>
        <dbReference type="EMBL" id="VVC41413.1"/>
    </source>
</evidence>
<proteinExistence type="predicted"/>
<accession>A0A5E4N9D6</accession>
<feature type="domain" description="K Homology" evidence="3">
    <location>
        <begin position="52"/>
        <end position="150"/>
    </location>
</feature>
<dbReference type="Pfam" id="PF22675">
    <property type="entry name" value="KH-I_KHDC4-BBP"/>
    <property type="match status" value="1"/>
</dbReference>
<keyword evidence="1" id="KW-0694">RNA-binding</keyword>
<evidence type="ECO:0000256" key="1">
    <source>
        <dbReference type="ARBA" id="ARBA00022884"/>
    </source>
</evidence>
<organism evidence="4 5">
    <name type="scientific">Cinara cedri</name>
    <dbReference type="NCBI Taxonomy" id="506608"/>
    <lineage>
        <taxon>Eukaryota</taxon>
        <taxon>Metazoa</taxon>
        <taxon>Ecdysozoa</taxon>
        <taxon>Arthropoda</taxon>
        <taxon>Hexapoda</taxon>
        <taxon>Insecta</taxon>
        <taxon>Pterygota</taxon>
        <taxon>Neoptera</taxon>
        <taxon>Paraneoptera</taxon>
        <taxon>Hemiptera</taxon>
        <taxon>Sternorrhyncha</taxon>
        <taxon>Aphidomorpha</taxon>
        <taxon>Aphidoidea</taxon>
        <taxon>Aphididae</taxon>
        <taxon>Lachninae</taxon>
        <taxon>Cinara</taxon>
    </lineage>
</organism>
<dbReference type="InterPro" id="IPR036612">
    <property type="entry name" value="KH_dom_type_1_sf"/>
</dbReference>
<protein>
    <submittedName>
        <fullName evidence="4">K Homology domain,K Homology domain, type 1</fullName>
    </submittedName>
</protein>
<dbReference type="GO" id="GO:0003729">
    <property type="term" value="F:mRNA binding"/>
    <property type="evidence" value="ECO:0007669"/>
    <property type="project" value="TreeGrafter"/>
</dbReference>
<dbReference type="GO" id="GO:0005634">
    <property type="term" value="C:nucleus"/>
    <property type="evidence" value="ECO:0007669"/>
    <property type="project" value="TreeGrafter"/>
</dbReference>
<dbReference type="SMART" id="SM00322">
    <property type="entry name" value="KH"/>
    <property type="match status" value="1"/>
</dbReference>
<keyword evidence="5" id="KW-1185">Reference proteome</keyword>
<reference evidence="4 5" key="1">
    <citation type="submission" date="2019-08" db="EMBL/GenBank/DDBJ databases">
        <authorList>
            <person name="Alioto T."/>
            <person name="Alioto T."/>
            <person name="Gomez Garrido J."/>
        </authorList>
    </citation>
    <scope>NUCLEOTIDE SEQUENCE [LARGE SCALE GENOMIC DNA]</scope>
</reference>
<dbReference type="AlphaFoldDB" id="A0A5E4N9D6"/>
<dbReference type="Gene3D" id="3.30.1370.10">
    <property type="entry name" value="K Homology domain, type 1"/>
    <property type="match status" value="1"/>
</dbReference>
<gene>
    <name evidence="4" type="ORF">CINCED_3A005556</name>
</gene>
<dbReference type="SUPFAM" id="SSF54791">
    <property type="entry name" value="Eukaryotic type KH-domain (KH-domain type I)"/>
    <property type="match status" value="1"/>
</dbReference>